<dbReference type="PANTHER" id="PTHR23197:SF10">
    <property type="entry name" value="TARGET OF NESH-SH3"/>
    <property type="match status" value="1"/>
</dbReference>
<dbReference type="GO" id="GO:0030198">
    <property type="term" value="P:extracellular matrix organization"/>
    <property type="evidence" value="ECO:0007669"/>
    <property type="project" value="TreeGrafter"/>
</dbReference>
<sequence length="1342" mass="147421">MMSRLFFLLFCGHVALNLGNAQKLPRVKRQSLKVQINTTGDTICMKYLRPNPNTKLEGFIVGYGSSFYSNQYIPLPTDGKSYMTEVDAEPRYLIVVRPARTSNKKTCSGQTKMSKPLQLVVGTLTPSSVFLSWGILVNPHHDWTAMSNCASDRFYTVRYREKDKKKKWAFQLCPATETVVENLKPNTLYEFGVKDNTEDGIWSKSFNHKTVLSSKSISGQLQNTYKVVPNGQTQLTLRDPKNLVPVTIIKQVIQNITQRTSPKTTDRDRSSLPILVHLIIPGLNESLKKLPPALSIDDISQTIEKKFSKNETLLWPAESKTPEVQELSPQSLPGTSEPLQESIMPTVPGALEKSEASLAHSERASRLEETKSTSKPELAHTPTTLATSKLPELPKTKTSPPLRKPAGTLVTSKLPELPKTKTSPTLLKPTGTLVTSKLPEFPKTETSPPLLKPTGSLVFTDKQRVLSSPTTSDEPEISDPKPEKSELPLDSPTAKVSNLLKWPKATLAPNETSLVPSKLKPSATPEVQHVKPAPKPPLLERSTPKTSRITDWPKTTLAPRETKFIPSTTKPTARPKIPQTKPASYEPQRTPSKSKASTSAVPEMTYSEPESSETQFIPLTAKSSVEPKMPQSKAVLEPITLRTEPPRSAIAPKETQHVPSRPKPSPKTHIPQTKPVLDPITLRTEQPKTAIAPKETRRVPSKPKATQSPEMLSTKPVLEPITFRTEKPKATLAPKDARRVYSKPSKTVPSPGVPPTKAGPKETRRVPLKPKTTSSPDVPQAKTAPKETRLIPSKPKTSLRPEGPQTKAAPKTTSFGSINLHLVHIVDGSKVTLVPNETTQTSFNPKTARTPENPLLKTASDVVHTGTSSPKITKPFGKPEATLAPHKVQLPSGRAKASDKPHSRPALSRTTPGPGRTKTPGILRWDRPTTDGLTEEDIVKFTGKDLGISWESSVSKKRPISEMLPPDPQHPPLAPAKPTQVRRKPLPPSTVTGKPGSPVNVLVPQVPPSPMTTMTRYAKPTNSVKTGAPRKSPTASATPEDFVGATVFSSSPTSETDSLGKPRYTAPHVKYMKKEEDVPCSITSSLEYFPQEEGGSKEEPAHPPQNPPTNLTVVTVEGCPSFVILDWEKPDNDTVTEYEVVSTENGAPTGKNQSIITTNQTHSAVENLKPDTSYEFQVKPRNPLGEGPSSNTVAFNTESADPRVSEPISMGKDAIWTQIPFESDSYSECKGKQYVKRTWYKKFVGVQLCNSLRYKIYLSDSLTGKFYNIGDQRGHGEDHCQFVDSFLDGRTGQQVPPEQLPAKSGFFRAVRQEPVKFGKIGGETHINYVHWYECGTSIPGKW</sequence>
<feature type="compositionally biased region" description="Basic and acidic residues" evidence="1">
    <location>
        <begin position="724"/>
        <end position="739"/>
    </location>
</feature>
<feature type="domain" description="Fibronectin type-III" evidence="3">
    <location>
        <begin position="1107"/>
        <end position="1200"/>
    </location>
</feature>
<feature type="compositionally biased region" description="Polar residues" evidence="1">
    <location>
        <begin position="327"/>
        <end position="339"/>
    </location>
</feature>
<feature type="compositionally biased region" description="Low complexity" evidence="1">
    <location>
        <begin position="909"/>
        <end position="921"/>
    </location>
</feature>
<gene>
    <name evidence="4" type="primary">ABI3BP</name>
    <name evidence="4" type="ORF">Y1Q_0003097</name>
</gene>
<comment type="caution">
    <text evidence="4">The sequence shown here is derived from an EMBL/GenBank/DDBJ whole genome shotgun (WGS) entry which is preliminary data.</text>
</comment>
<dbReference type="InterPro" id="IPR036116">
    <property type="entry name" value="FN3_sf"/>
</dbReference>
<protein>
    <submittedName>
        <fullName evidence="4">Target of Nesh-SH3 isoform E</fullName>
    </submittedName>
</protein>
<feature type="region of interest" description="Disordered" evidence="1">
    <location>
        <begin position="862"/>
        <end position="929"/>
    </location>
</feature>
<feature type="compositionally biased region" description="Polar residues" evidence="1">
    <location>
        <begin position="1188"/>
        <end position="1199"/>
    </location>
</feature>
<dbReference type="InterPro" id="IPR003961">
    <property type="entry name" value="FN3_dom"/>
</dbReference>
<dbReference type="Pfam" id="PF21731">
    <property type="entry name" value="TARSH_C"/>
    <property type="match status" value="1"/>
</dbReference>
<feature type="compositionally biased region" description="Pro residues" evidence="1">
    <location>
        <begin position="965"/>
        <end position="975"/>
    </location>
</feature>
<evidence type="ECO:0000259" key="3">
    <source>
        <dbReference type="PROSITE" id="PS50853"/>
    </source>
</evidence>
<evidence type="ECO:0000313" key="5">
    <source>
        <dbReference type="Proteomes" id="UP000050525"/>
    </source>
</evidence>
<dbReference type="InterPro" id="IPR049109">
    <property type="entry name" value="TARSH/FNDC1_C"/>
</dbReference>
<dbReference type="Proteomes" id="UP000050525">
    <property type="component" value="Unassembled WGS sequence"/>
</dbReference>
<feature type="region of interest" description="Disordered" evidence="1">
    <location>
        <begin position="504"/>
        <end position="813"/>
    </location>
</feature>
<evidence type="ECO:0000256" key="1">
    <source>
        <dbReference type="SAM" id="MobiDB-lite"/>
    </source>
</evidence>
<proteinExistence type="predicted"/>
<keyword evidence="2" id="KW-0732">Signal</keyword>
<feature type="compositionally biased region" description="Low complexity" evidence="1">
    <location>
        <begin position="413"/>
        <end position="430"/>
    </location>
</feature>
<feature type="region of interest" description="Disordered" evidence="1">
    <location>
        <begin position="959"/>
        <end position="1016"/>
    </location>
</feature>
<reference evidence="4 5" key="1">
    <citation type="journal article" date="2012" name="Genome Biol.">
        <title>Sequencing three crocodilian genomes to illuminate the evolution of archosaurs and amniotes.</title>
        <authorList>
            <person name="St John J.A."/>
            <person name="Braun E.L."/>
            <person name="Isberg S.R."/>
            <person name="Miles L.G."/>
            <person name="Chong A.Y."/>
            <person name="Gongora J."/>
            <person name="Dalzell P."/>
            <person name="Moran C."/>
            <person name="Bed'hom B."/>
            <person name="Abzhanov A."/>
            <person name="Burgess S.C."/>
            <person name="Cooksey A.M."/>
            <person name="Castoe T.A."/>
            <person name="Crawford N.G."/>
            <person name="Densmore L.D."/>
            <person name="Drew J.C."/>
            <person name="Edwards S.V."/>
            <person name="Faircloth B.C."/>
            <person name="Fujita M.K."/>
            <person name="Greenwold M.J."/>
            <person name="Hoffmann F.G."/>
            <person name="Howard J.M."/>
            <person name="Iguchi T."/>
            <person name="Janes D.E."/>
            <person name="Khan S.Y."/>
            <person name="Kohno S."/>
            <person name="de Koning A.J."/>
            <person name="Lance S.L."/>
            <person name="McCarthy F.M."/>
            <person name="McCormack J.E."/>
            <person name="Merchant M.E."/>
            <person name="Peterson D.G."/>
            <person name="Pollock D.D."/>
            <person name="Pourmand N."/>
            <person name="Raney B.J."/>
            <person name="Roessler K.A."/>
            <person name="Sanford J.R."/>
            <person name="Sawyer R.H."/>
            <person name="Schmidt C.J."/>
            <person name="Triplett E.W."/>
            <person name="Tuberville T.D."/>
            <person name="Venegas-Anaya M."/>
            <person name="Howard J.T."/>
            <person name="Jarvis E.D."/>
            <person name="Guillette L.J.Jr."/>
            <person name="Glenn T.C."/>
            <person name="Green R.E."/>
            <person name="Ray D.A."/>
        </authorList>
    </citation>
    <scope>NUCLEOTIDE SEQUENCE [LARGE SCALE GENOMIC DNA]</scope>
    <source>
        <strain evidence="4">KSC_2009_1</strain>
    </source>
</reference>
<dbReference type="PANTHER" id="PTHR23197">
    <property type="entry name" value="TARSH-RELATED FIBRONECTIN DOMAIN-CONTAINING"/>
    <property type="match status" value="1"/>
</dbReference>
<dbReference type="Pfam" id="PF00041">
    <property type="entry name" value="fn3"/>
    <property type="match status" value="1"/>
</dbReference>
<dbReference type="CDD" id="cd00063">
    <property type="entry name" value="FN3"/>
    <property type="match status" value="2"/>
</dbReference>
<feature type="compositionally biased region" description="Basic and acidic residues" evidence="1">
    <location>
        <begin position="478"/>
        <end position="487"/>
    </location>
</feature>
<dbReference type="Gene3D" id="2.60.40.10">
    <property type="entry name" value="Immunoglobulins"/>
    <property type="match status" value="2"/>
</dbReference>
<feature type="domain" description="Fibronectin type-III" evidence="3">
    <location>
        <begin position="115"/>
        <end position="213"/>
    </location>
</feature>
<dbReference type="GO" id="GO:0010811">
    <property type="term" value="P:positive regulation of cell-substrate adhesion"/>
    <property type="evidence" value="ECO:0007669"/>
    <property type="project" value="TreeGrafter"/>
</dbReference>
<organism evidence="4 5">
    <name type="scientific">Alligator mississippiensis</name>
    <name type="common">American alligator</name>
    <dbReference type="NCBI Taxonomy" id="8496"/>
    <lineage>
        <taxon>Eukaryota</taxon>
        <taxon>Metazoa</taxon>
        <taxon>Chordata</taxon>
        <taxon>Craniata</taxon>
        <taxon>Vertebrata</taxon>
        <taxon>Euteleostomi</taxon>
        <taxon>Archelosauria</taxon>
        <taxon>Archosauria</taxon>
        <taxon>Crocodylia</taxon>
        <taxon>Alligatoridae</taxon>
        <taxon>Alligatorinae</taxon>
        <taxon>Alligator</taxon>
    </lineage>
</organism>
<feature type="compositionally biased region" description="Polar residues" evidence="1">
    <location>
        <begin position="587"/>
        <end position="600"/>
    </location>
</feature>
<dbReference type="InterPro" id="IPR013783">
    <property type="entry name" value="Ig-like_fold"/>
</dbReference>
<name>A0A151MDI7_ALLMI</name>
<dbReference type="PROSITE" id="PS50853">
    <property type="entry name" value="FN3"/>
    <property type="match status" value="2"/>
</dbReference>
<keyword evidence="5" id="KW-1185">Reference proteome</keyword>
<feature type="region of interest" description="Disordered" evidence="1">
    <location>
        <begin position="317"/>
        <end position="492"/>
    </location>
</feature>
<feature type="compositionally biased region" description="Basic and acidic residues" evidence="1">
    <location>
        <begin position="352"/>
        <end position="378"/>
    </location>
</feature>
<accession>A0A151MDI7</accession>
<feature type="signal peptide" evidence="2">
    <location>
        <begin position="1"/>
        <end position="21"/>
    </location>
</feature>
<feature type="region of interest" description="Disordered" evidence="1">
    <location>
        <begin position="1181"/>
        <end position="1206"/>
    </location>
</feature>
<dbReference type="EMBL" id="AKHW03006231">
    <property type="protein sequence ID" value="KYO22559.1"/>
    <property type="molecule type" value="Genomic_DNA"/>
</dbReference>
<dbReference type="SMART" id="SM00060">
    <property type="entry name" value="FN3"/>
    <property type="match status" value="2"/>
</dbReference>
<feature type="compositionally biased region" description="Polar residues" evidence="1">
    <location>
        <begin position="608"/>
        <end position="623"/>
    </location>
</feature>
<evidence type="ECO:0000313" key="4">
    <source>
        <dbReference type="EMBL" id="KYO22559.1"/>
    </source>
</evidence>
<dbReference type="SUPFAM" id="SSF49265">
    <property type="entry name" value="Fibronectin type III"/>
    <property type="match status" value="2"/>
</dbReference>
<evidence type="ECO:0000256" key="2">
    <source>
        <dbReference type="SAM" id="SignalP"/>
    </source>
</evidence>
<feature type="chain" id="PRO_5007585058" evidence="2">
    <location>
        <begin position="22"/>
        <end position="1342"/>
    </location>
</feature>